<proteinExistence type="predicted"/>
<keyword evidence="2" id="KW-0808">Transferase</keyword>
<gene>
    <name evidence="2" type="ORF">EW142_01820</name>
</gene>
<feature type="domain" description="BioF2-like acetyltransferase" evidence="1">
    <location>
        <begin position="165"/>
        <end position="276"/>
    </location>
</feature>
<dbReference type="Pfam" id="PF13480">
    <property type="entry name" value="Acetyltransf_6"/>
    <property type="match status" value="1"/>
</dbReference>
<organism evidence="2 3">
    <name type="scientific">Flagellimonas allohymeniacidonis</name>
    <dbReference type="NCBI Taxonomy" id="2517819"/>
    <lineage>
        <taxon>Bacteria</taxon>
        <taxon>Pseudomonadati</taxon>
        <taxon>Bacteroidota</taxon>
        <taxon>Flavobacteriia</taxon>
        <taxon>Flavobacteriales</taxon>
        <taxon>Flavobacteriaceae</taxon>
        <taxon>Flagellimonas</taxon>
    </lineage>
</organism>
<protein>
    <submittedName>
        <fullName evidence="2">GNAT family N-acetyltransferase</fullName>
    </submittedName>
</protein>
<comment type="caution">
    <text evidence="2">The sequence shown here is derived from an EMBL/GenBank/DDBJ whole genome shotgun (WGS) entry which is preliminary data.</text>
</comment>
<dbReference type="InterPro" id="IPR016181">
    <property type="entry name" value="Acyl_CoA_acyltransferase"/>
</dbReference>
<dbReference type="EMBL" id="SGIU01000001">
    <property type="protein sequence ID" value="TAI48565.1"/>
    <property type="molecule type" value="Genomic_DNA"/>
</dbReference>
<dbReference type="OrthoDB" id="1422531at2"/>
<name>A0A4Q8QDS8_9FLAO</name>
<dbReference type="InterPro" id="IPR038740">
    <property type="entry name" value="BioF2-like_GNAT_dom"/>
</dbReference>
<dbReference type="SUPFAM" id="SSF55729">
    <property type="entry name" value="Acyl-CoA N-acyltransferases (Nat)"/>
    <property type="match status" value="1"/>
</dbReference>
<dbReference type="AlphaFoldDB" id="A0A4Q8QDS8"/>
<dbReference type="Gene3D" id="3.40.630.30">
    <property type="match status" value="1"/>
</dbReference>
<evidence type="ECO:0000313" key="3">
    <source>
        <dbReference type="Proteomes" id="UP000291981"/>
    </source>
</evidence>
<keyword evidence="3" id="KW-1185">Reference proteome</keyword>
<sequence length="413" mass="48309">MKDQLITSNAFKETYKRFLGEGQNLFEFGLFPNITFVGGKGSSIFQVIGGTLSPALHYQLNLDKQKDLLGKVFILYNVPSYNEINPVKSDFGKKLGHDVIKEYKGFICNLHRFISVDDYLAEKLSKKSLKSFRSRKARLEKCFDISYYSHGQEIDEKTFDLIFSTFYLLLKKKFDRKGEYYESLRPETWKFNRELTFSLLKGGNATLDVVYNKEEPISIRLTYHFDKISHAITPVYDSDYAKFGLGTIGLIKTIEYCMERGCEKFDMGKGEYGYKKNWTDEIYQHEHHIYYDKSSLSCKMMRLQKSIKFRFLQSLRDRGFNDLYHKIRFQLRVSKKKKGGAIGLSKIENVDVALPSDGQKIDINEPQYLEIKRILVDFIYSTQEHFNEVSVYKVIQDNKFHIIGTKKQLSLTY</sequence>
<evidence type="ECO:0000313" key="2">
    <source>
        <dbReference type="EMBL" id="TAI48565.1"/>
    </source>
</evidence>
<dbReference type="GO" id="GO:0016740">
    <property type="term" value="F:transferase activity"/>
    <property type="evidence" value="ECO:0007669"/>
    <property type="project" value="UniProtKB-KW"/>
</dbReference>
<evidence type="ECO:0000259" key="1">
    <source>
        <dbReference type="Pfam" id="PF13480"/>
    </source>
</evidence>
<accession>A0A4Q8QDS8</accession>
<reference evidence="2 3" key="1">
    <citation type="submission" date="2019-02" db="EMBL/GenBank/DDBJ databases">
        <title>Draft genome sequence of Muricauda sp. 176CP4-71.</title>
        <authorList>
            <person name="Park J.-S."/>
        </authorList>
    </citation>
    <scope>NUCLEOTIDE SEQUENCE [LARGE SCALE GENOMIC DNA]</scope>
    <source>
        <strain evidence="2 3">176CP4-71</strain>
    </source>
</reference>
<dbReference type="RefSeq" id="WP_130608826.1">
    <property type="nucleotide sequence ID" value="NZ_SGIU01000001.1"/>
</dbReference>
<dbReference type="Proteomes" id="UP000291981">
    <property type="component" value="Unassembled WGS sequence"/>
</dbReference>